<feature type="domain" description="Reverse transcriptase RNase H-like" evidence="8">
    <location>
        <begin position="127"/>
        <end position="175"/>
    </location>
</feature>
<dbReference type="InterPro" id="IPR043128">
    <property type="entry name" value="Rev_trsase/Diguanyl_cyclase"/>
</dbReference>
<dbReference type="InterPro" id="IPR053134">
    <property type="entry name" value="RNA-dir_DNA_polymerase"/>
</dbReference>
<accession>A0A0L6UAW3</accession>
<evidence type="ECO:0000313" key="10">
    <source>
        <dbReference type="Proteomes" id="UP000037035"/>
    </source>
</evidence>
<dbReference type="Gene3D" id="3.30.70.270">
    <property type="match status" value="1"/>
</dbReference>
<dbReference type="GO" id="GO:0004519">
    <property type="term" value="F:endonuclease activity"/>
    <property type="evidence" value="ECO:0007669"/>
    <property type="project" value="UniProtKB-KW"/>
</dbReference>
<keyword evidence="5" id="KW-0378">Hydrolase</keyword>
<reference evidence="9 10" key="1">
    <citation type="submission" date="2015-08" db="EMBL/GenBank/DDBJ databases">
        <title>Next Generation Sequencing and Analysis of the Genome of Puccinia sorghi L Schw, the Causal Agent of Maize Common Rust.</title>
        <authorList>
            <person name="Rochi L."/>
            <person name="Burguener G."/>
            <person name="Darino M."/>
            <person name="Turjanski A."/>
            <person name="Kreff E."/>
            <person name="Dieguez M.J."/>
            <person name="Sacco F."/>
        </authorList>
    </citation>
    <scope>NUCLEOTIDE SEQUENCE [LARGE SCALE GENOMIC DNA]</scope>
    <source>
        <strain evidence="9 10">RO10H11247</strain>
    </source>
</reference>
<evidence type="ECO:0000259" key="7">
    <source>
        <dbReference type="Pfam" id="PF00078"/>
    </source>
</evidence>
<evidence type="ECO:0000256" key="6">
    <source>
        <dbReference type="ARBA" id="ARBA00022918"/>
    </source>
</evidence>
<sequence length="197" mass="22629">LNLRGAYNLIRIAEGQEWLTAMRIRFGIFEYTVMPFGLCNAPLTFQNFVNDIFADLVLYAKLSKCEFHNSSLQFLGVIISSDGISMDLAKCQKVLDWPQPLSVKTLQDTPFLFTEQASEEFEAFKKAFTMAPILAHFIFFFEPQTFEVLTDHNALKYFMSSKFLTHRQARWAEFLGCSGCFVTSRLHLSQRGEGLHQ</sequence>
<feature type="non-terminal residue" evidence="9">
    <location>
        <position position="1"/>
    </location>
</feature>
<gene>
    <name evidence="9" type="ORF">VP01_8690g1</name>
</gene>
<dbReference type="GO" id="GO:0003964">
    <property type="term" value="F:RNA-directed DNA polymerase activity"/>
    <property type="evidence" value="ECO:0007669"/>
    <property type="project" value="UniProtKB-KW"/>
</dbReference>
<keyword evidence="10" id="KW-1185">Reference proteome</keyword>
<name>A0A0L6UAW3_9BASI</name>
<dbReference type="EMBL" id="LAVV01014260">
    <property type="protein sequence ID" value="KNZ44920.1"/>
    <property type="molecule type" value="Genomic_DNA"/>
</dbReference>
<dbReference type="SUPFAM" id="SSF56672">
    <property type="entry name" value="DNA/RNA polymerases"/>
    <property type="match status" value="1"/>
</dbReference>
<dbReference type="Gene3D" id="3.10.10.10">
    <property type="entry name" value="HIV Type 1 Reverse Transcriptase, subunit A, domain 1"/>
    <property type="match status" value="1"/>
</dbReference>
<dbReference type="GO" id="GO:0016787">
    <property type="term" value="F:hydrolase activity"/>
    <property type="evidence" value="ECO:0007669"/>
    <property type="project" value="UniProtKB-KW"/>
</dbReference>
<dbReference type="PANTHER" id="PTHR24559:SF440">
    <property type="entry name" value="RIBONUCLEASE H"/>
    <property type="match status" value="1"/>
</dbReference>
<keyword evidence="4" id="KW-0255">Endonuclease</keyword>
<dbReference type="InterPro" id="IPR000477">
    <property type="entry name" value="RT_dom"/>
</dbReference>
<protein>
    <submittedName>
        <fullName evidence="9">Uncharacterized protein</fullName>
    </submittedName>
</protein>
<dbReference type="AlphaFoldDB" id="A0A0L6UAW3"/>
<dbReference type="InterPro" id="IPR041373">
    <property type="entry name" value="RT_RNaseH"/>
</dbReference>
<evidence type="ECO:0000256" key="1">
    <source>
        <dbReference type="ARBA" id="ARBA00022679"/>
    </source>
</evidence>
<comment type="caution">
    <text evidence="9">The sequence shown here is derived from an EMBL/GenBank/DDBJ whole genome shotgun (WGS) entry which is preliminary data.</text>
</comment>
<evidence type="ECO:0000256" key="3">
    <source>
        <dbReference type="ARBA" id="ARBA00022722"/>
    </source>
</evidence>
<keyword evidence="6" id="KW-0695">RNA-directed DNA polymerase</keyword>
<evidence type="ECO:0000259" key="8">
    <source>
        <dbReference type="Pfam" id="PF17917"/>
    </source>
</evidence>
<keyword evidence="2" id="KW-0548">Nucleotidyltransferase</keyword>
<evidence type="ECO:0000313" key="9">
    <source>
        <dbReference type="EMBL" id="KNZ44920.1"/>
    </source>
</evidence>
<dbReference type="Pfam" id="PF17917">
    <property type="entry name" value="RT_RNaseH"/>
    <property type="match status" value="1"/>
</dbReference>
<evidence type="ECO:0000256" key="4">
    <source>
        <dbReference type="ARBA" id="ARBA00022759"/>
    </source>
</evidence>
<evidence type="ECO:0000256" key="2">
    <source>
        <dbReference type="ARBA" id="ARBA00022695"/>
    </source>
</evidence>
<organism evidence="9 10">
    <name type="scientific">Puccinia sorghi</name>
    <dbReference type="NCBI Taxonomy" id="27349"/>
    <lineage>
        <taxon>Eukaryota</taxon>
        <taxon>Fungi</taxon>
        <taxon>Dikarya</taxon>
        <taxon>Basidiomycota</taxon>
        <taxon>Pucciniomycotina</taxon>
        <taxon>Pucciniomycetes</taxon>
        <taxon>Pucciniales</taxon>
        <taxon>Pucciniaceae</taxon>
        <taxon>Puccinia</taxon>
    </lineage>
</organism>
<evidence type="ECO:0000256" key="5">
    <source>
        <dbReference type="ARBA" id="ARBA00022801"/>
    </source>
</evidence>
<dbReference type="InterPro" id="IPR043502">
    <property type="entry name" value="DNA/RNA_pol_sf"/>
</dbReference>
<dbReference type="VEuPathDB" id="FungiDB:VP01_8690g1"/>
<dbReference type="OrthoDB" id="3033589at2759"/>
<proteinExistence type="predicted"/>
<dbReference type="Pfam" id="PF00078">
    <property type="entry name" value="RVT_1"/>
    <property type="match status" value="1"/>
</dbReference>
<dbReference type="PANTHER" id="PTHR24559">
    <property type="entry name" value="TRANSPOSON TY3-I GAG-POL POLYPROTEIN"/>
    <property type="match status" value="1"/>
</dbReference>
<keyword evidence="1" id="KW-0808">Transferase</keyword>
<feature type="domain" description="Reverse transcriptase" evidence="7">
    <location>
        <begin position="3"/>
        <end position="58"/>
    </location>
</feature>
<dbReference type="Proteomes" id="UP000037035">
    <property type="component" value="Unassembled WGS sequence"/>
</dbReference>
<keyword evidence="3" id="KW-0540">Nuclease</keyword>